<proteinExistence type="predicted"/>
<dbReference type="KEGG" id="rmc:RMONA_07245"/>
<dbReference type="AlphaFoldDB" id="A0A0B7J150"/>
<dbReference type="STRING" id="109232.RMONA_07245"/>
<dbReference type="Proteomes" id="UP000018149">
    <property type="component" value="Chromosome I"/>
</dbReference>
<reference evidence="1 2" key="1">
    <citation type="submission" date="2015-01" db="EMBL/GenBank/DDBJ databases">
        <title>Draft genome sequence of Rickettsia monacensis strain IrR/Munich.</title>
        <authorList>
            <person name="Felsheim R.F."/>
            <person name="Johnson S.L."/>
            <person name="Kurtti T.J."/>
            <person name="Munderloh U.G."/>
        </authorList>
    </citation>
    <scope>NUCLEOTIDE SEQUENCE [LARGE SCALE GENOMIC DNA]</scope>
    <source>
        <strain evidence="1 2">IrR/Munich</strain>
    </source>
</reference>
<dbReference type="HOGENOM" id="CLU_197580_0_0_5"/>
<gene>
    <name evidence="1" type="ORF">RMONA_07245</name>
</gene>
<name>A0A0B7J150_9RICK</name>
<keyword evidence="2" id="KW-1185">Reference proteome</keyword>
<dbReference type="RefSeq" id="WP_023508109.1">
    <property type="nucleotide sequence ID" value="NZ_LN794217.1"/>
</dbReference>
<dbReference type="InterPro" id="IPR038296">
    <property type="entry name" value="ParD_sf"/>
</dbReference>
<sequence length="78" mass="9234">MTRLSIDIPNELHHFLKVHTAHKNDTIMNFVREAIYRKIEQEKELNTESIKILEESAKGLNINKYSSYKGMYKKLNLI</sequence>
<dbReference type="Gene3D" id="6.10.180.10">
    <property type="entry name" value="Antitoxin ParD"/>
    <property type="match status" value="1"/>
</dbReference>
<evidence type="ECO:0000313" key="2">
    <source>
        <dbReference type="Proteomes" id="UP000018149"/>
    </source>
</evidence>
<evidence type="ECO:0000313" key="1">
    <source>
        <dbReference type="EMBL" id="CEO17801.1"/>
    </source>
</evidence>
<dbReference type="EMBL" id="LN794217">
    <property type="protein sequence ID" value="CEO17801.1"/>
    <property type="molecule type" value="Genomic_DNA"/>
</dbReference>
<protein>
    <submittedName>
        <fullName evidence="1">Uncharacterized protein</fullName>
    </submittedName>
</protein>
<accession>A0A0B7J150</accession>
<organism evidence="1 2">
    <name type="scientific">Rickettsia monacensis</name>
    <dbReference type="NCBI Taxonomy" id="109232"/>
    <lineage>
        <taxon>Bacteria</taxon>
        <taxon>Pseudomonadati</taxon>
        <taxon>Pseudomonadota</taxon>
        <taxon>Alphaproteobacteria</taxon>
        <taxon>Rickettsiales</taxon>
        <taxon>Rickettsiaceae</taxon>
        <taxon>Rickettsieae</taxon>
        <taxon>Rickettsia</taxon>
        <taxon>spotted fever group</taxon>
    </lineage>
</organism>